<evidence type="ECO:0000313" key="2">
    <source>
        <dbReference type="EMBL" id="MBP3958592.1"/>
    </source>
</evidence>
<dbReference type="EMBL" id="JAGKQQ010000001">
    <property type="protein sequence ID" value="MBP3958592.1"/>
    <property type="molecule type" value="Genomic_DNA"/>
</dbReference>
<keyword evidence="3" id="KW-1185">Reference proteome</keyword>
<dbReference type="SUPFAM" id="SSF48452">
    <property type="entry name" value="TPR-like"/>
    <property type="match status" value="1"/>
</dbReference>
<dbReference type="Proteomes" id="UP000676565">
    <property type="component" value="Unassembled WGS sequence"/>
</dbReference>
<accession>A0ABS5BXX0</accession>
<dbReference type="Gene3D" id="1.25.40.10">
    <property type="entry name" value="Tetratricopeptide repeat domain"/>
    <property type="match status" value="1"/>
</dbReference>
<keyword evidence="1" id="KW-0732">Signal</keyword>
<dbReference type="RefSeq" id="WP_210658717.1">
    <property type="nucleotide sequence ID" value="NZ_JAGKQQ010000001.1"/>
</dbReference>
<feature type="signal peptide" evidence="1">
    <location>
        <begin position="1"/>
        <end position="22"/>
    </location>
</feature>
<evidence type="ECO:0000256" key="1">
    <source>
        <dbReference type="SAM" id="SignalP"/>
    </source>
</evidence>
<evidence type="ECO:0000313" key="3">
    <source>
        <dbReference type="Proteomes" id="UP000676565"/>
    </source>
</evidence>
<gene>
    <name evidence="2" type="ORF">J8F10_25365</name>
</gene>
<dbReference type="Pfam" id="PF11736">
    <property type="entry name" value="DUF3299"/>
    <property type="match status" value="1"/>
</dbReference>
<organism evidence="2 3">
    <name type="scientific">Gemmata palustris</name>
    <dbReference type="NCBI Taxonomy" id="2822762"/>
    <lineage>
        <taxon>Bacteria</taxon>
        <taxon>Pseudomonadati</taxon>
        <taxon>Planctomycetota</taxon>
        <taxon>Planctomycetia</taxon>
        <taxon>Gemmatales</taxon>
        <taxon>Gemmataceae</taxon>
        <taxon>Gemmata</taxon>
    </lineage>
</organism>
<proteinExistence type="predicted"/>
<dbReference type="InterPro" id="IPR021727">
    <property type="entry name" value="DUF3299"/>
</dbReference>
<protein>
    <submittedName>
        <fullName evidence="2">DUF3299 domain-containing protein</fullName>
    </submittedName>
</protein>
<dbReference type="Gene3D" id="2.40.50.870">
    <property type="entry name" value="Protein of unknown function (DUF3299)"/>
    <property type="match status" value="1"/>
</dbReference>
<reference evidence="2 3" key="1">
    <citation type="submission" date="2021-04" db="EMBL/GenBank/DDBJ databases">
        <authorList>
            <person name="Ivanova A."/>
        </authorList>
    </citation>
    <scope>NUCLEOTIDE SEQUENCE [LARGE SCALE GENOMIC DNA]</scope>
    <source>
        <strain evidence="2 3">G18</strain>
    </source>
</reference>
<dbReference type="InterPro" id="IPR011990">
    <property type="entry name" value="TPR-like_helical_dom_sf"/>
</dbReference>
<sequence length="436" mass="46950">MNSFRGRVLVGALAVLSLPALARAGLHYSGEQFAELPSRPSGFLTDQRALRAAGRERPDGLPSPLRDDYLAAATRLEKLAKTRALTADEIADLGAVYIRLGKTDSALNVLAPAVRKFSEHFRIAANLGTAFQLTGDLERAGVQLEEAVRLAPAKLKPFEQAHLKLVRLRLKEGKAANQPATIDDLFGVKFVGASGSPEAGALADAELKKLPADALVTVQQLGLWLPADARLLWQFGELCNALGDVRAAAAALDGCVTEFALGSPDLRKRRLVYRAAADELAKKPGHEQHRGTLKTKSSRPLIKAFDEALLPAIESDKTNALPWPLLAATSINAKGRPAFVKYLEQLDGKTVALTGFMQPVKDELAAREFLLLEYPVGCWFCEVPDPTGLLNVELKAGKSAEARKGLIKVTGTLVLNRADPEGYLFSLKDARIGEAD</sequence>
<comment type="caution">
    <text evidence="2">The sequence shown here is derived from an EMBL/GenBank/DDBJ whole genome shotgun (WGS) entry which is preliminary data.</text>
</comment>
<name>A0ABS5BXX0_9BACT</name>
<feature type="chain" id="PRO_5045559798" evidence="1">
    <location>
        <begin position="23"/>
        <end position="436"/>
    </location>
</feature>